<dbReference type="RefSeq" id="WP_377550925.1">
    <property type="nucleotide sequence ID" value="NZ_JBHSBN010000025.1"/>
</dbReference>
<dbReference type="EMBL" id="JBHSBN010000025">
    <property type="protein sequence ID" value="MFC4109506.1"/>
    <property type="molecule type" value="Genomic_DNA"/>
</dbReference>
<dbReference type="PRINTS" id="PR01438">
    <property type="entry name" value="UNVRSLSTRESS"/>
</dbReference>
<feature type="domain" description="UspA" evidence="2">
    <location>
        <begin position="153"/>
        <end position="291"/>
    </location>
</feature>
<accession>A0ABV8KTS1</accession>
<evidence type="ECO:0000256" key="1">
    <source>
        <dbReference type="ARBA" id="ARBA00008791"/>
    </source>
</evidence>
<comment type="similarity">
    <text evidence="1">Belongs to the universal stress protein A family.</text>
</comment>
<dbReference type="Proteomes" id="UP001595868">
    <property type="component" value="Unassembled WGS sequence"/>
</dbReference>
<protein>
    <submittedName>
        <fullName evidence="3">Universal stress protein</fullName>
    </submittedName>
</protein>
<organism evidence="3 4">
    <name type="scientific">Micromonospora zhanjiangensis</name>
    <dbReference type="NCBI Taxonomy" id="1522057"/>
    <lineage>
        <taxon>Bacteria</taxon>
        <taxon>Bacillati</taxon>
        <taxon>Actinomycetota</taxon>
        <taxon>Actinomycetes</taxon>
        <taxon>Micromonosporales</taxon>
        <taxon>Micromonosporaceae</taxon>
        <taxon>Micromonospora</taxon>
    </lineage>
</organism>
<dbReference type="InterPro" id="IPR006016">
    <property type="entry name" value="UspA"/>
</dbReference>
<sequence>MTAGPIVVGYDGSADARAATAWALDEAERSGVPVVLAYAFEWVAVRGWIGPGIGPGSWPDQEAREQIEAMLREAVTAAEQRHPGVAVRPEVLDGPTALLLRERSASASLLVLGSRGHGGFAGLLAGSTAVTVSAHAHCPVVVVRGEPHPPTAPIVAGWDGSDRADLALDFAFARAAARRAPLRVVRAWSPPPALRRPAGTPPDEGGLDEVSATEQAELDEALDRWRDRYPGVEACAEVVDRSPAEALIETGRQAQLVVVGSRGRGGFEGMLLGSVSQQLLQHSACPVAVVRELPVGTAG</sequence>
<comment type="caution">
    <text evidence="3">The sequence shown here is derived from an EMBL/GenBank/DDBJ whole genome shotgun (WGS) entry which is preliminary data.</text>
</comment>
<evidence type="ECO:0000313" key="4">
    <source>
        <dbReference type="Proteomes" id="UP001595868"/>
    </source>
</evidence>
<dbReference type="PANTHER" id="PTHR46268:SF6">
    <property type="entry name" value="UNIVERSAL STRESS PROTEIN UP12"/>
    <property type="match status" value="1"/>
</dbReference>
<gene>
    <name evidence="3" type="ORF">ACFOX0_26685</name>
</gene>
<proteinExistence type="inferred from homology"/>
<reference evidence="4" key="1">
    <citation type="journal article" date="2019" name="Int. J. Syst. Evol. Microbiol.">
        <title>The Global Catalogue of Microorganisms (GCM) 10K type strain sequencing project: providing services to taxonomists for standard genome sequencing and annotation.</title>
        <authorList>
            <consortium name="The Broad Institute Genomics Platform"/>
            <consortium name="The Broad Institute Genome Sequencing Center for Infectious Disease"/>
            <person name="Wu L."/>
            <person name="Ma J."/>
        </authorList>
    </citation>
    <scope>NUCLEOTIDE SEQUENCE [LARGE SCALE GENOMIC DNA]</scope>
    <source>
        <strain evidence="4">2902at01</strain>
    </source>
</reference>
<dbReference type="Gene3D" id="3.40.50.620">
    <property type="entry name" value="HUPs"/>
    <property type="match status" value="2"/>
</dbReference>
<name>A0ABV8KTS1_9ACTN</name>
<dbReference type="InterPro" id="IPR014729">
    <property type="entry name" value="Rossmann-like_a/b/a_fold"/>
</dbReference>
<dbReference type="InterPro" id="IPR006015">
    <property type="entry name" value="Universal_stress_UspA"/>
</dbReference>
<dbReference type="Pfam" id="PF00582">
    <property type="entry name" value="Usp"/>
    <property type="match status" value="2"/>
</dbReference>
<evidence type="ECO:0000259" key="2">
    <source>
        <dbReference type="Pfam" id="PF00582"/>
    </source>
</evidence>
<evidence type="ECO:0000313" key="3">
    <source>
        <dbReference type="EMBL" id="MFC4109506.1"/>
    </source>
</evidence>
<dbReference type="SUPFAM" id="SSF52402">
    <property type="entry name" value="Adenine nucleotide alpha hydrolases-like"/>
    <property type="match status" value="2"/>
</dbReference>
<keyword evidence="4" id="KW-1185">Reference proteome</keyword>
<dbReference type="PANTHER" id="PTHR46268">
    <property type="entry name" value="STRESS RESPONSE PROTEIN NHAX"/>
    <property type="match status" value="1"/>
</dbReference>
<feature type="domain" description="UspA" evidence="2">
    <location>
        <begin position="5"/>
        <end position="144"/>
    </location>
</feature>